<organism evidence="2 3">
    <name type="scientific">Micromonospora lutea</name>
    <dbReference type="NCBI Taxonomy" id="419825"/>
    <lineage>
        <taxon>Bacteria</taxon>
        <taxon>Bacillati</taxon>
        <taxon>Actinomycetota</taxon>
        <taxon>Actinomycetes</taxon>
        <taxon>Micromonosporales</taxon>
        <taxon>Micromonosporaceae</taxon>
        <taxon>Micromonospora</taxon>
    </lineage>
</organism>
<feature type="transmembrane region" description="Helical" evidence="1">
    <location>
        <begin position="39"/>
        <end position="60"/>
    </location>
</feature>
<dbReference type="EMBL" id="BOPB01000018">
    <property type="protein sequence ID" value="GIJ22879.1"/>
    <property type="molecule type" value="Genomic_DNA"/>
</dbReference>
<evidence type="ECO:0000313" key="2">
    <source>
        <dbReference type="EMBL" id="GIJ22879.1"/>
    </source>
</evidence>
<feature type="transmembrane region" description="Helical" evidence="1">
    <location>
        <begin position="7"/>
        <end position="27"/>
    </location>
</feature>
<name>A0ABQ4IY94_9ACTN</name>
<sequence>MTPPTRPLWLAVIIVFSLMVGAAAGLLTGMSSRDPVAGIFTGAAGFTGTVLLLLAIAAFLTSSPDRS</sequence>
<keyword evidence="1" id="KW-1133">Transmembrane helix</keyword>
<evidence type="ECO:0008006" key="4">
    <source>
        <dbReference type="Google" id="ProtNLM"/>
    </source>
</evidence>
<keyword evidence="1" id="KW-0812">Transmembrane</keyword>
<evidence type="ECO:0000313" key="3">
    <source>
        <dbReference type="Proteomes" id="UP000643165"/>
    </source>
</evidence>
<proteinExistence type="predicted"/>
<dbReference type="RefSeq" id="WP_204000645.1">
    <property type="nucleotide sequence ID" value="NZ_BOPB01000018.1"/>
</dbReference>
<accession>A0ABQ4IY94</accession>
<reference evidence="2 3" key="1">
    <citation type="submission" date="2021-01" db="EMBL/GenBank/DDBJ databases">
        <title>Whole genome shotgun sequence of Verrucosispora lutea NBRC 106530.</title>
        <authorList>
            <person name="Komaki H."/>
            <person name="Tamura T."/>
        </authorList>
    </citation>
    <scope>NUCLEOTIDE SEQUENCE [LARGE SCALE GENOMIC DNA]</scope>
    <source>
        <strain evidence="2 3">NBRC 106530</strain>
    </source>
</reference>
<protein>
    <recommendedName>
        <fullName evidence="4">DUF2964 family protein</fullName>
    </recommendedName>
</protein>
<dbReference type="Proteomes" id="UP000643165">
    <property type="component" value="Unassembled WGS sequence"/>
</dbReference>
<keyword evidence="3" id="KW-1185">Reference proteome</keyword>
<evidence type="ECO:0000256" key="1">
    <source>
        <dbReference type="SAM" id="Phobius"/>
    </source>
</evidence>
<gene>
    <name evidence="2" type="ORF">Vlu01_35030</name>
</gene>
<keyword evidence="1" id="KW-0472">Membrane</keyword>
<comment type="caution">
    <text evidence="2">The sequence shown here is derived from an EMBL/GenBank/DDBJ whole genome shotgun (WGS) entry which is preliminary data.</text>
</comment>